<keyword evidence="4 8" id="KW-0863">Zinc-finger</keyword>
<dbReference type="PANTHER" id="PTHR46097:SF3">
    <property type="entry name" value="ARF GTPASE-ACTIVATING PROTEIN GIT"/>
    <property type="match status" value="1"/>
</dbReference>
<dbReference type="Pfam" id="PF12796">
    <property type="entry name" value="Ank_2"/>
    <property type="match status" value="1"/>
</dbReference>
<evidence type="ECO:0000313" key="11">
    <source>
        <dbReference type="EMBL" id="KAF6017751.1"/>
    </source>
</evidence>
<gene>
    <name evidence="11" type="ORF">EB796_023952</name>
</gene>
<evidence type="ECO:0000259" key="10">
    <source>
        <dbReference type="PROSITE" id="PS50115"/>
    </source>
</evidence>
<dbReference type="GO" id="GO:0008270">
    <property type="term" value="F:zinc ion binding"/>
    <property type="evidence" value="ECO:0007669"/>
    <property type="project" value="UniProtKB-KW"/>
</dbReference>
<dbReference type="GO" id="GO:0032012">
    <property type="term" value="P:regulation of ARF protein signal transduction"/>
    <property type="evidence" value="ECO:0007669"/>
    <property type="project" value="InterPro"/>
</dbReference>
<dbReference type="GO" id="GO:0007420">
    <property type="term" value="P:brain development"/>
    <property type="evidence" value="ECO:0007669"/>
    <property type="project" value="InterPro"/>
</dbReference>
<dbReference type="OrthoDB" id="5588096at2759"/>
<dbReference type="PANTHER" id="PTHR46097">
    <property type="entry name" value="G PROTEIN-COUPLED RECEPTOR KINASE INTERACTING ARFGAP"/>
    <property type="match status" value="1"/>
</dbReference>
<organism evidence="11 12">
    <name type="scientific">Bugula neritina</name>
    <name type="common">Brown bryozoan</name>
    <name type="synonym">Sertularia neritina</name>
    <dbReference type="NCBI Taxonomy" id="10212"/>
    <lineage>
        <taxon>Eukaryota</taxon>
        <taxon>Metazoa</taxon>
        <taxon>Spiralia</taxon>
        <taxon>Lophotrochozoa</taxon>
        <taxon>Bryozoa</taxon>
        <taxon>Gymnolaemata</taxon>
        <taxon>Cheilostomatida</taxon>
        <taxon>Flustrina</taxon>
        <taxon>Buguloidea</taxon>
        <taxon>Bugulidae</taxon>
        <taxon>Bugula</taxon>
    </lineage>
</organism>
<keyword evidence="3" id="KW-0677">Repeat</keyword>
<keyword evidence="12" id="KW-1185">Reference proteome</keyword>
<dbReference type="GO" id="GO:0008277">
    <property type="term" value="P:regulation of G protein-coupled receptor signaling pathway"/>
    <property type="evidence" value="ECO:0007669"/>
    <property type="project" value="TreeGrafter"/>
</dbReference>
<dbReference type="Proteomes" id="UP000593567">
    <property type="component" value="Unassembled WGS sequence"/>
</dbReference>
<feature type="repeat" description="ANK" evidence="7">
    <location>
        <begin position="184"/>
        <end position="216"/>
    </location>
</feature>
<dbReference type="GO" id="GO:0036465">
    <property type="term" value="P:synaptic vesicle recycling"/>
    <property type="evidence" value="ECO:0007669"/>
    <property type="project" value="TreeGrafter"/>
</dbReference>
<dbReference type="GO" id="GO:0031267">
    <property type="term" value="F:small GTPase binding"/>
    <property type="evidence" value="ECO:0007669"/>
    <property type="project" value="TreeGrafter"/>
</dbReference>
<evidence type="ECO:0000256" key="9">
    <source>
        <dbReference type="SAM" id="MobiDB-lite"/>
    </source>
</evidence>
<sequence>MLMQQVIGPIVISLMVVDMSRGPVRAASELCADCSAPDPKWASVNRGVLICDECCSIHRSLGRHISQVKSLKKGSWAPSLLSCVHQLVSSGANSIWEYSLVDPTLNKQCRRKPSPRDQLHPTKADFIRAKYQFLAFTKKYKDEDIGTVTDLSKQLHSSVRTNNLETSLRLLSLGADPNYLHPERGNRALHVAAQSGQSLQVELLVVYGADPGAADSLGKTPADYAGSQHVDIAHRLVECQFELTDTLAYYLCSRKPDHRSGQHFIIPEMADSVDVTELAKAARQKLQALPHNLFEELAMDVFDEVDRRENDAIWMSTKNPNTNVSDRQTVPFLPVSSDFSSTRNQGRQKLARFNAREFATLIIDLLSDAKRRQQGALSPGLPEPAGKPIYELKDSLRHVKTSSFSDDEPAYDIVASDEDYSSLGDRASIKEAAAAAAEQPGQSGEHVGSAKSPVKNDSDQLADEVELRMALSASQTKISELTTINQQLQREVNNLQASMKRLMAENSLLKTSSKAGSDDRSSVSAQSLPTKSAIPCRTTSPLTNGLAARQHSSLRSSSSPRNRPHSMVETSKLRLATAPVEINTNSNLQTTQSGSLSRLASKPLNQQRMSVEGMERTASTDNDSLYDNEETERVPSDEGGKNFPSPESIKPYTENITKKIHELLICARENKHESYVTCSDKVMRAVDTMIDLFPVGMDDSSIQIALSKLKSGAMQLCQEAKSPYTDSAGQTDFKLKAQNIIHSAYDIAKAAKILVTSIEKTRPSS</sequence>
<evidence type="ECO:0000256" key="7">
    <source>
        <dbReference type="PROSITE-ProRule" id="PRU00023"/>
    </source>
</evidence>
<feature type="compositionally biased region" description="Basic and acidic residues" evidence="9">
    <location>
        <begin position="631"/>
        <end position="640"/>
    </location>
</feature>
<dbReference type="Pfam" id="PF01412">
    <property type="entry name" value="ArfGap"/>
    <property type="match status" value="1"/>
</dbReference>
<dbReference type="SMART" id="SM00555">
    <property type="entry name" value="GIT"/>
    <property type="match status" value="2"/>
</dbReference>
<feature type="region of interest" description="Disordered" evidence="9">
    <location>
        <begin position="510"/>
        <end position="649"/>
    </location>
</feature>
<dbReference type="InterPro" id="IPR047161">
    <property type="entry name" value="GIT-like"/>
</dbReference>
<dbReference type="EMBL" id="VXIV02003364">
    <property type="protein sequence ID" value="KAF6017751.1"/>
    <property type="molecule type" value="Genomic_DNA"/>
</dbReference>
<dbReference type="GO" id="GO:0005096">
    <property type="term" value="F:GTPase activator activity"/>
    <property type="evidence" value="ECO:0007669"/>
    <property type="project" value="UniProtKB-KW"/>
</dbReference>
<dbReference type="InterPro" id="IPR036770">
    <property type="entry name" value="Ankyrin_rpt-contain_sf"/>
</dbReference>
<dbReference type="Pfam" id="PF12205">
    <property type="entry name" value="GIT1_C"/>
    <property type="match status" value="1"/>
</dbReference>
<feature type="compositionally biased region" description="Polar residues" evidence="9">
    <location>
        <begin position="582"/>
        <end position="609"/>
    </location>
</feature>
<evidence type="ECO:0000256" key="1">
    <source>
        <dbReference type="ARBA" id="ARBA00022468"/>
    </source>
</evidence>
<dbReference type="CDD" id="cd08833">
    <property type="entry name" value="ArfGap_GIT"/>
    <property type="match status" value="1"/>
</dbReference>
<keyword evidence="5" id="KW-0862">Zinc</keyword>
<evidence type="ECO:0000256" key="8">
    <source>
        <dbReference type="PROSITE-ProRule" id="PRU00288"/>
    </source>
</evidence>
<dbReference type="PRINTS" id="PR00405">
    <property type="entry name" value="REVINTRACTNG"/>
</dbReference>
<dbReference type="Gene3D" id="1.10.220.150">
    <property type="entry name" value="Arf GTPase activating protein"/>
    <property type="match status" value="1"/>
</dbReference>
<dbReference type="PROSITE" id="PS50297">
    <property type="entry name" value="ANK_REP_REGION"/>
    <property type="match status" value="1"/>
</dbReference>
<keyword evidence="2" id="KW-0479">Metal-binding</keyword>
<dbReference type="InterPro" id="IPR022018">
    <property type="entry name" value="GIT1_C"/>
</dbReference>
<dbReference type="Gene3D" id="1.20.120.330">
    <property type="entry name" value="Nucleotidyltransferases domain 2"/>
    <property type="match status" value="1"/>
</dbReference>
<dbReference type="Pfam" id="PF08518">
    <property type="entry name" value="GIT_SHD"/>
    <property type="match status" value="2"/>
</dbReference>
<evidence type="ECO:0000256" key="2">
    <source>
        <dbReference type="ARBA" id="ARBA00022723"/>
    </source>
</evidence>
<dbReference type="AlphaFoldDB" id="A0A7J7IWD9"/>
<evidence type="ECO:0000256" key="6">
    <source>
        <dbReference type="ARBA" id="ARBA00023043"/>
    </source>
</evidence>
<comment type="caution">
    <text evidence="11">The sequence shown here is derived from an EMBL/GenBank/DDBJ whole genome shotgun (WGS) entry which is preliminary data.</text>
</comment>
<dbReference type="PROSITE" id="PS50088">
    <property type="entry name" value="ANK_REPEAT"/>
    <property type="match status" value="1"/>
</dbReference>
<dbReference type="InterPro" id="IPR037278">
    <property type="entry name" value="ARFGAP/RecO"/>
</dbReference>
<evidence type="ECO:0000256" key="4">
    <source>
        <dbReference type="ARBA" id="ARBA00022771"/>
    </source>
</evidence>
<dbReference type="GO" id="GO:0098793">
    <property type="term" value="C:presynapse"/>
    <property type="evidence" value="ECO:0007669"/>
    <property type="project" value="GOC"/>
</dbReference>
<keyword evidence="1" id="KW-0343">GTPase activation</keyword>
<dbReference type="Gene3D" id="1.25.40.20">
    <property type="entry name" value="Ankyrin repeat-containing domain"/>
    <property type="match status" value="1"/>
</dbReference>
<evidence type="ECO:0000313" key="12">
    <source>
        <dbReference type="Proteomes" id="UP000593567"/>
    </source>
</evidence>
<reference evidence="11" key="1">
    <citation type="submission" date="2020-06" db="EMBL/GenBank/DDBJ databases">
        <title>Draft genome of Bugula neritina, a colonial animal packing powerful symbionts and potential medicines.</title>
        <authorList>
            <person name="Rayko M."/>
        </authorList>
    </citation>
    <scope>NUCLEOTIDE SEQUENCE [LARGE SCALE GENOMIC DNA]</scope>
    <source>
        <strain evidence="11">Kwan_BN1</strain>
    </source>
</reference>
<evidence type="ECO:0000256" key="5">
    <source>
        <dbReference type="ARBA" id="ARBA00022833"/>
    </source>
</evidence>
<feature type="compositionally biased region" description="Low complexity" evidence="9">
    <location>
        <begin position="546"/>
        <end position="561"/>
    </location>
</feature>
<accession>A0A7J7IWD9</accession>
<dbReference type="InterPro" id="IPR038508">
    <property type="entry name" value="ArfGAP_dom_sf"/>
</dbReference>
<keyword evidence="6 7" id="KW-0040">ANK repeat</keyword>
<dbReference type="InterPro" id="IPR013724">
    <property type="entry name" value="GIT_SHD"/>
</dbReference>
<feature type="region of interest" description="Disordered" evidence="9">
    <location>
        <begin position="432"/>
        <end position="459"/>
    </location>
</feature>
<proteinExistence type="predicted"/>
<protein>
    <submittedName>
        <fullName evidence="11">GIT2</fullName>
    </submittedName>
</protein>
<dbReference type="InterPro" id="IPR002110">
    <property type="entry name" value="Ankyrin_rpt"/>
</dbReference>
<dbReference type="PROSITE" id="PS50115">
    <property type="entry name" value="ARFGAP"/>
    <property type="match status" value="1"/>
</dbReference>
<name>A0A7J7IWD9_BUGNE</name>
<dbReference type="Gene3D" id="1.20.5.170">
    <property type="match status" value="1"/>
</dbReference>
<dbReference type="InterPro" id="IPR001164">
    <property type="entry name" value="ArfGAP_dom"/>
</dbReference>
<feature type="domain" description="Arf-GAP" evidence="10">
    <location>
        <begin position="14"/>
        <end position="144"/>
    </location>
</feature>
<dbReference type="SUPFAM" id="SSF57863">
    <property type="entry name" value="ArfGap/RecO-like zinc finger"/>
    <property type="match status" value="1"/>
</dbReference>
<dbReference type="SMART" id="SM00105">
    <property type="entry name" value="ArfGap"/>
    <property type="match status" value="1"/>
</dbReference>
<evidence type="ECO:0000256" key="3">
    <source>
        <dbReference type="ARBA" id="ARBA00022737"/>
    </source>
</evidence>
<dbReference type="SUPFAM" id="SSF48403">
    <property type="entry name" value="Ankyrin repeat"/>
    <property type="match status" value="1"/>
</dbReference>